<dbReference type="EMBL" id="JARJCN010000043">
    <property type="protein sequence ID" value="KAJ7082895.1"/>
    <property type="molecule type" value="Genomic_DNA"/>
</dbReference>
<evidence type="ECO:0000313" key="1">
    <source>
        <dbReference type="EMBL" id="KAJ7082895.1"/>
    </source>
</evidence>
<dbReference type="Proteomes" id="UP001222325">
    <property type="component" value="Unassembled WGS sequence"/>
</dbReference>
<reference evidence="1" key="1">
    <citation type="submission" date="2023-03" db="EMBL/GenBank/DDBJ databases">
        <title>Massive genome expansion in bonnet fungi (Mycena s.s.) driven by repeated elements and novel gene families across ecological guilds.</title>
        <authorList>
            <consortium name="Lawrence Berkeley National Laboratory"/>
            <person name="Harder C.B."/>
            <person name="Miyauchi S."/>
            <person name="Viragh M."/>
            <person name="Kuo A."/>
            <person name="Thoen E."/>
            <person name="Andreopoulos B."/>
            <person name="Lu D."/>
            <person name="Skrede I."/>
            <person name="Drula E."/>
            <person name="Henrissat B."/>
            <person name="Morin E."/>
            <person name="Kohler A."/>
            <person name="Barry K."/>
            <person name="LaButti K."/>
            <person name="Morin E."/>
            <person name="Salamov A."/>
            <person name="Lipzen A."/>
            <person name="Mereny Z."/>
            <person name="Hegedus B."/>
            <person name="Baldrian P."/>
            <person name="Stursova M."/>
            <person name="Weitz H."/>
            <person name="Taylor A."/>
            <person name="Grigoriev I.V."/>
            <person name="Nagy L.G."/>
            <person name="Martin F."/>
            <person name="Kauserud H."/>
        </authorList>
    </citation>
    <scope>NUCLEOTIDE SEQUENCE</scope>
    <source>
        <strain evidence="1">CBHHK173m</strain>
    </source>
</reference>
<sequence length="290" mass="31753">MPRGCSVAISCSARSISRGLHSGLCVVRHASILCGCQGFERRCRDVGDLRPRRLPRRNAAAAFGQRIPTVQTRRINAEALPTLYILHQPKVVGSNWVLGFYFFFWHTLWFITAIRLQLITSVGLSNQLEEYFMLMENHPLTPISDLSKLPESLSALSITHVGLGGLQERSKREGPHPSADHGSTVCMQHATFLALALLAIAYQSGDSAGNARKYGGRALALHPSAKRSASPCRSEFVGFGLHVPPWCLLPQTQWFFGAFVPMHSVPTRFQAKDETAECVYAGASHGLGSG</sequence>
<accession>A0AAD6XJG2</accession>
<dbReference type="AlphaFoldDB" id="A0AAD6XJG2"/>
<protein>
    <submittedName>
        <fullName evidence="1">Uncharacterized protein</fullName>
    </submittedName>
</protein>
<name>A0AAD6XJG2_9AGAR</name>
<evidence type="ECO:0000313" key="2">
    <source>
        <dbReference type="Proteomes" id="UP001222325"/>
    </source>
</evidence>
<proteinExistence type="predicted"/>
<comment type="caution">
    <text evidence="1">The sequence shown here is derived from an EMBL/GenBank/DDBJ whole genome shotgun (WGS) entry which is preliminary data.</text>
</comment>
<organism evidence="1 2">
    <name type="scientific">Mycena belliarum</name>
    <dbReference type="NCBI Taxonomy" id="1033014"/>
    <lineage>
        <taxon>Eukaryota</taxon>
        <taxon>Fungi</taxon>
        <taxon>Dikarya</taxon>
        <taxon>Basidiomycota</taxon>
        <taxon>Agaricomycotina</taxon>
        <taxon>Agaricomycetes</taxon>
        <taxon>Agaricomycetidae</taxon>
        <taxon>Agaricales</taxon>
        <taxon>Marasmiineae</taxon>
        <taxon>Mycenaceae</taxon>
        <taxon>Mycena</taxon>
    </lineage>
</organism>
<gene>
    <name evidence="1" type="ORF">B0H15DRAFT_993192</name>
</gene>
<keyword evidence="2" id="KW-1185">Reference proteome</keyword>